<dbReference type="STRING" id="411467.BACCAP_02058"/>
<dbReference type="EMBL" id="AAXG02000012">
    <property type="protein sequence ID" value="EDN00224.1"/>
    <property type="molecule type" value="Genomic_DNA"/>
</dbReference>
<protein>
    <recommendedName>
        <fullName evidence="4">TIGR04086 family membrane protein</fullName>
    </recommendedName>
</protein>
<feature type="transmembrane region" description="Helical" evidence="1">
    <location>
        <begin position="99"/>
        <end position="124"/>
    </location>
</feature>
<dbReference type="AlphaFoldDB" id="A6NV23"/>
<accession>A6NV23</accession>
<proteinExistence type="predicted"/>
<feature type="transmembrane region" description="Helical" evidence="1">
    <location>
        <begin position="33"/>
        <end position="59"/>
    </location>
</feature>
<dbReference type="Pfam" id="PF12670">
    <property type="entry name" value="DUF3792"/>
    <property type="match status" value="1"/>
</dbReference>
<dbReference type="Proteomes" id="UP000003639">
    <property type="component" value="Unassembled WGS sequence"/>
</dbReference>
<name>A6NV23_9FIRM</name>
<feature type="transmembrane region" description="Helical" evidence="1">
    <location>
        <begin position="130"/>
        <end position="148"/>
    </location>
</feature>
<dbReference type="eggNOG" id="ENOG5032WR0">
    <property type="taxonomic scope" value="Bacteria"/>
</dbReference>
<feature type="transmembrane region" description="Helical" evidence="1">
    <location>
        <begin position="71"/>
        <end position="92"/>
    </location>
</feature>
<evidence type="ECO:0000313" key="3">
    <source>
        <dbReference type="Proteomes" id="UP000003639"/>
    </source>
</evidence>
<gene>
    <name evidence="2" type="ORF">BACCAP_02058</name>
</gene>
<evidence type="ECO:0000313" key="2">
    <source>
        <dbReference type="EMBL" id="EDN00224.1"/>
    </source>
</evidence>
<evidence type="ECO:0000256" key="1">
    <source>
        <dbReference type="SAM" id="Phobius"/>
    </source>
</evidence>
<comment type="caution">
    <text evidence="2">The sequence shown here is derived from an EMBL/GenBank/DDBJ whole genome shotgun (WGS) entry which is preliminary data.</text>
</comment>
<sequence>MPDETGAYTPPDKHNVWEGNGMKHMEEDQGARLVRCVLGVLLGGGVALLACFLFLLLASVGISNGWIGEQLMYQMTIVGCVIGGFSGGTAAIRRCRSRALIVGLLTGCVFFLILLTVGVLFFGPAAPEEGLALLCGALCGGAAAGLLGGKRPARKKRKARR</sequence>
<keyword evidence="1" id="KW-0812">Transmembrane</keyword>
<keyword evidence="3" id="KW-1185">Reference proteome</keyword>
<reference evidence="2 3" key="2">
    <citation type="submission" date="2007-06" db="EMBL/GenBank/DDBJ databases">
        <title>Draft genome sequence of Pseudoflavonifractor capillosus ATCC 29799.</title>
        <authorList>
            <person name="Sudarsanam P."/>
            <person name="Ley R."/>
            <person name="Guruge J."/>
            <person name="Turnbaugh P.J."/>
            <person name="Mahowald M."/>
            <person name="Liep D."/>
            <person name="Gordon J."/>
        </authorList>
    </citation>
    <scope>NUCLEOTIDE SEQUENCE [LARGE SCALE GENOMIC DNA]</scope>
    <source>
        <strain evidence="2 3">ATCC 29799</strain>
    </source>
</reference>
<dbReference type="NCBIfam" id="TIGR04086">
    <property type="entry name" value="TIGR04086_membr"/>
    <property type="match status" value="1"/>
</dbReference>
<reference evidence="2 3" key="1">
    <citation type="submission" date="2007-04" db="EMBL/GenBank/DDBJ databases">
        <authorList>
            <person name="Fulton L."/>
            <person name="Clifton S."/>
            <person name="Fulton B."/>
            <person name="Xu J."/>
            <person name="Minx P."/>
            <person name="Pepin K.H."/>
            <person name="Johnson M."/>
            <person name="Thiruvilangam P."/>
            <person name="Bhonagiri V."/>
            <person name="Nash W.E."/>
            <person name="Mardis E.R."/>
            <person name="Wilson R.K."/>
        </authorList>
    </citation>
    <scope>NUCLEOTIDE SEQUENCE [LARGE SCALE GENOMIC DNA]</scope>
    <source>
        <strain evidence="2 3">ATCC 29799</strain>
    </source>
</reference>
<evidence type="ECO:0008006" key="4">
    <source>
        <dbReference type="Google" id="ProtNLM"/>
    </source>
</evidence>
<dbReference type="InterPro" id="IPR023804">
    <property type="entry name" value="DUF3792_TM"/>
</dbReference>
<keyword evidence="1" id="KW-1133">Transmembrane helix</keyword>
<organism evidence="2 3">
    <name type="scientific">Pseudoflavonifractor capillosus ATCC 29799</name>
    <dbReference type="NCBI Taxonomy" id="411467"/>
    <lineage>
        <taxon>Bacteria</taxon>
        <taxon>Bacillati</taxon>
        <taxon>Bacillota</taxon>
        <taxon>Clostridia</taxon>
        <taxon>Eubacteriales</taxon>
        <taxon>Oscillospiraceae</taxon>
        <taxon>Pseudoflavonifractor</taxon>
    </lineage>
</organism>
<keyword evidence="1" id="KW-0472">Membrane</keyword>